<reference evidence="1 2" key="1">
    <citation type="journal article" date="2016" name="Nat. Commun.">
        <title>Thousands of microbial genomes shed light on interconnected biogeochemical processes in an aquifer system.</title>
        <authorList>
            <person name="Anantharaman K."/>
            <person name="Brown C.T."/>
            <person name="Hug L.A."/>
            <person name="Sharon I."/>
            <person name="Castelle C.J."/>
            <person name="Probst A.J."/>
            <person name="Thomas B.C."/>
            <person name="Singh A."/>
            <person name="Wilkins M.J."/>
            <person name="Karaoz U."/>
            <person name="Brodie E.L."/>
            <person name="Williams K.H."/>
            <person name="Hubbard S.S."/>
            <person name="Banfield J.F."/>
        </authorList>
    </citation>
    <scope>NUCLEOTIDE SEQUENCE [LARGE SCALE GENOMIC DNA]</scope>
</reference>
<sequence>MSHDIPRSLESEKWHFVDSKEGKLNRQELDNKLWELIQKGASLPLETIGGTTKFLHREGDEENGEYIITVGQEKKPINRDLARTEIRALALRMFNALPRRQKKGEEQ</sequence>
<evidence type="ECO:0000313" key="1">
    <source>
        <dbReference type="EMBL" id="OHA73398.1"/>
    </source>
</evidence>
<dbReference type="Proteomes" id="UP000176917">
    <property type="component" value="Unassembled WGS sequence"/>
</dbReference>
<evidence type="ECO:0000313" key="2">
    <source>
        <dbReference type="Proteomes" id="UP000176917"/>
    </source>
</evidence>
<organism evidence="1 2">
    <name type="scientific">Candidatus Wildermuthbacteria bacterium RIFCSPLOWO2_01_FULL_48_16</name>
    <dbReference type="NCBI Taxonomy" id="1802461"/>
    <lineage>
        <taxon>Bacteria</taxon>
        <taxon>Candidatus Wildermuthiibacteriota</taxon>
    </lineage>
</organism>
<comment type="caution">
    <text evidence="1">The sequence shown here is derived from an EMBL/GenBank/DDBJ whole genome shotgun (WGS) entry which is preliminary data.</text>
</comment>
<dbReference type="AlphaFoldDB" id="A0A1G2RLN4"/>
<accession>A0A1G2RLN4</accession>
<dbReference type="STRING" id="1802461.A3B24_02190"/>
<protein>
    <submittedName>
        <fullName evidence="1">Uncharacterized protein</fullName>
    </submittedName>
</protein>
<name>A0A1G2RLN4_9BACT</name>
<dbReference type="EMBL" id="MHUG01000012">
    <property type="protein sequence ID" value="OHA73398.1"/>
    <property type="molecule type" value="Genomic_DNA"/>
</dbReference>
<proteinExistence type="predicted"/>
<gene>
    <name evidence="1" type="ORF">A3B24_02190</name>
</gene>